<evidence type="ECO:0000256" key="4">
    <source>
        <dbReference type="SAM" id="Coils"/>
    </source>
</evidence>
<feature type="domain" description="Timeless N-terminal" evidence="5">
    <location>
        <begin position="20"/>
        <end position="282"/>
    </location>
</feature>
<feature type="coiled-coil region" evidence="4">
    <location>
        <begin position="236"/>
        <end position="267"/>
    </location>
</feature>
<dbReference type="GO" id="GO:0006281">
    <property type="term" value="P:DNA repair"/>
    <property type="evidence" value="ECO:0007669"/>
    <property type="project" value="TreeGrafter"/>
</dbReference>
<dbReference type="GO" id="GO:0003677">
    <property type="term" value="F:DNA binding"/>
    <property type="evidence" value="ECO:0007669"/>
    <property type="project" value="TreeGrafter"/>
</dbReference>
<dbReference type="GO" id="GO:0043111">
    <property type="term" value="P:replication fork arrest"/>
    <property type="evidence" value="ECO:0007669"/>
    <property type="project" value="TreeGrafter"/>
</dbReference>
<dbReference type="OrthoDB" id="310853at2759"/>
<organism evidence="6 7">
    <name type="scientific">Oesophagostomum dentatum</name>
    <name type="common">Nodular worm</name>
    <dbReference type="NCBI Taxonomy" id="61180"/>
    <lineage>
        <taxon>Eukaryota</taxon>
        <taxon>Metazoa</taxon>
        <taxon>Ecdysozoa</taxon>
        <taxon>Nematoda</taxon>
        <taxon>Chromadorea</taxon>
        <taxon>Rhabditida</taxon>
        <taxon>Rhabditina</taxon>
        <taxon>Rhabditomorpha</taxon>
        <taxon>Strongyloidea</taxon>
        <taxon>Strongylidae</taxon>
        <taxon>Oesophagostomum</taxon>
    </lineage>
</organism>
<dbReference type="AlphaFoldDB" id="A0A0B1SU56"/>
<gene>
    <name evidence="6" type="ORF">OESDEN_12796</name>
</gene>
<dbReference type="InterPro" id="IPR044998">
    <property type="entry name" value="Timeless"/>
</dbReference>
<dbReference type="GO" id="GO:0000076">
    <property type="term" value="P:DNA replication checkpoint signaling"/>
    <property type="evidence" value="ECO:0007669"/>
    <property type="project" value="TreeGrafter"/>
</dbReference>
<accession>A0A0B1SU56</accession>
<evidence type="ECO:0000256" key="3">
    <source>
        <dbReference type="ARBA" id="ARBA00023306"/>
    </source>
</evidence>
<dbReference type="GO" id="GO:0031298">
    <property type="term" value="C:replication fork protection complex"/>
    <property type="evidence" value="ECO:0007669"/>
    <property type="project" value="TreeGrafter"/>
</dbReference>
<keyword evidence="4" id="KW-0175">Coiled coil</keyword>
<keyword evidence="2" id="KW-0539">Nucleus</keyword>
<evidence type="ECO:0000313" key="6">
    <source>
        <dbReference type="EMBL" id="KHJ87431.1"/>
    </source>
</evidence>
<dbReference type="Proteomes" id="UP000053660">
    <property type="component" value="Unassembled WGS sequence"/>
</dbReference>
<evidence type="ECO:0000256" key="2">
    <source>
        <dbReference type="ARBA" id="ARBA00023242"/>
    </source>
</evidence>
<comment type="subcellular location">
    <subcellularLocation>
        <location evidence="1">Nucleus</location>
    </subcellularLocation>
</comment>
<evidence type="ECO:0000313" key="7">
    <source>
        <dbReference type="Proteomes" id="UP000053660"/>
    </source>
</evidence>
<evidence type="ECO:0000259" key="5">
    <source>
        <dbReference type="Pfam" id="PF04821"/>
    </source>
</evidence>
<dbReference type="Pfam" id="PF04821">
    <property type="entry name" value="TIMELESS"/>
    <property type="match status" value="1"/>
</dbReference>
<protein>
    <submittedName>
        <fullName evidence="6">Timeless protein</fullName>
    </submittedName>
</protein>
<reference evidence="6 7" key="1">
    <citation type="submission" date="2014-03" db="EMBL/GenBank/DDBJ databases">
        <title>Draft genome of the hookworm Oesophagostomum dentatum.</title>
        <authorList>
            <person name="Mitreva M."/>
        </authorList>
    </citation>
    <scope>NUCLEOTIDE SEQUENCE [LARGE SCALE GENOMIC DNA]</scope>
    <source>
        <strain evidence="6 7">OD-Hann</strain>
    </source>
</reference>
<proteinExistence type="predicted"/>
<dbReference type="PANTHER" id="PTHR22940:SF4">
    <property type="entry name" value="PROTEIN TIMELESS HOMOLOG"/>
    <property type="match status" value="1"/>
</dbReference>
<keyword evidence="7" id="KW-1185">Reference proteome</keyword>
<dbReference type="PANTHER" id="PTHR22940">
    <property type="entry name" value="TIMEOUT/TIMELESS-2"/>
    <property type="match status" value="1"/>
</dbReference>
<dbReference type="EMBL" id="KN557775">
    <property type="protein sequence ID" value="KHJ87431.1"/>
    <property type="molecule type" value="Genomic_DNA"/>
</dbReference>
<dbReference type="InterPro" id="IPR006906">
    <property type="entry name" value="Timeless_N"/>
</dbReference>
<keyword evidence="3" id="KW-0131">Cell cycle</keyword>
<evidence type="ECO:0000256" key="1">
    <source>
        <dbReference type="ARBA" id="ARBA00004123"/>
    </source>
</evidence>
<sequence>MEVIIQGTISALGYLEDGVYYQEPDCYETIRDLIRFLRNDSNTLLARKICGERNIIENDLIPIIKSDNLKDKMFDIALRLLANLTQPAIVSLQGKQPEDREEWQTFWTLEENLRRAKIAFADVKFFSVLKQKLVKYFNETEWEDRFEEDRLVMERIIVLLRYIFSISPTDRDGKRTTTESSSHDRLISAFLESGIDEVLIYIASQSKERDFHLSILVIFALIVKEHSPEDIVTAGRDRTAAEKEKAEEELRQAVEIEQARLEAQRRKVLASRHSRFSGSYVVKGLSAVNKEKDLVVVKPIKDVNEFKFLDERKAKRRVAKNRR</sequence>
<name>A0A0B1SU56_OESDE</name>